<organism evidence="2 3">
    <name type="scientific">Thermobrachium celere DSM 8682</name>
    <dbReference type="NCBI Taxonomy" id="941824"/>
    <lineage>
        <taxon>Bacteria</taxon>
        <taxon>Bacillati</taxon>
        <taxon>Bacillota</taxon>
        <taxon>Clostridia</taxon>
        <taxon>Eubacteriales</taxon>
        <taxon>Clostridiaceae</taxon>
        <taxon>Thermobrachium</taxon>
    </lineage>
</organism>
<evidence type="ECO:0000259" key="1">
    <source>
        <dbReference type="Pfam" id="PF05239"/>
    </source>
</evidence>
<dbReference type="RefSeq" id="WP_018661371.1">
    <property type="nucleotide sequence ID" value="NZ_HF952018.1"/>
</dbReference>
<keyword evidence="3" id="KW-1185">Reference proteome</keyword>
<proteinExistence type="predicted"/>
<name>R7RR59_9CLOT</name>
<comment type="caution">
    <text evidence="2">The sequence shown here is derived from an EMBL/GenBank/DDBJ whole genome shotgun (WGS) entry which is preliminary data.</text>
</comment>
<dbReference type="InterPro" id="IPR014238">
    <property type="entry name" value="Spore_YlmC/YmxH"/>
</dbReference>
<evidence type="ECO:0000313" key="3">
    <source>
        <dbReference type="Proteomes" id="UP000014923"/>
    </source>
</evidence>
<dbReference type="InterPro" id="IPR011033">
    <property type="entry name" value="PRC_barrel-like_sf"/>
</dbReference>
<dbReference type="EMBL" id="CAVN010000091">
    <property type="protein sequence ID" value="CDF57841.1"/>
    <property type="molecule type" value="Genomic_DNA"/>
</dbReference>
<feature type="domain" description="PRC-barrel" evidence="1">
    <location>
        <begin position="8"/>
        <end position="83"/>
    </location>
</feature>
<dbReference type="PANTHER" id="PTHR40061">
    <property type="entry name" value="SPORULATION PROTEIN YLMC-RELATED"/>
    <property type="match status" value="1"/>
</dbReference>
<dbReference type="SUPFAM" id="SSF50346">
    <property type="entry name" value="PRC-barrel domain"/>
    <property type="match status" value="1"/>
</dbReference>
<sequence length="91" mass="10464">MKNKDDKFIALSQLRQMEVIDVSSGKKLGFISDIIFDDDFTKIESLVLPPEGGLFSIFKKREEIIIPWQDIKTLGVDVILVERHQENSNDK</sequence>
<dbReference type="Proteomes" id="UP000014923">
    <property type="component" value="Unassembled WGS sequence"/>
</dbReference>
<accession>R7RR59</accession>
<dbReference type="eggNOG" id="COG1873">
    <property type="taxonomic scope" value="Bacteria"/>
</dbReference>
<dbReference type="PANTHER" id="PTHR40061:SF1">
    <property type="entry name" value="SPORULATION PROTEIN YLMC-RELATED"/>
    <property type="match status" value="1"/>
</dbReference>
<dbReference type="Gene3D" id="2.30.30.240">
    <property type="entry name" value="PRC-barrel domain"/>
    <property type="match status" value="1"/>
</dbReference>
<evidence type="ECO:0000313" key="2">
    <source>
        <dbReference type="EMBL" id="CDF57841.1"/>
    </source>
</evidence>
<dbReference type="Pfam" id="PF05239">
    <property type="entry name" value="PRC"/>
    <property type="match status" value="1"/>
</dbReference>
<gene>
    <name evidence="2" type="ORF">TCEL_01755</name>
</gene>
<protein>
    <submittedName>
        <fullName evidence="2">PRC-barrel domain, putative</fullName>
    </submittedName>
</protein>
<dbReference type="AlphaFoldDB" id="R7RR59"/>
<dbReference type="NCBIfam" id="TIGR02888">
    <property type="entry name" value="spore_YlmC_YmxH"/>
    <property type="match status" value="1"/>
</dbReference>
<dbReference type="OrthoDB" id="6024937at2"/>
<dbReference type="InterPro" id="IPR027275">
    <property type="entry name" value="PRC-brl_dom"/>
</dbReference>
<reference evidence="2" key="1">
    <citation type="submission" date="2013-03" db="EMBL/GenBank/DDBJ databases">
        <title>Draft genome sequence of the hydrogen-ethanol-producing anaerobic alkalithermophilic Caloramator celere.</title>
        <authorList>
            <person name="Ciranna A."/>
            <person name="Larjo A."/>
            <person name="Kivisto A."/>
            <person name="Santala V."/>
            <person name="Roos C."/>
            <person name="Karp M."/>
        </authorList>
    </citation>
    <scope>NUCLEOTIDE SEQUENCE [LARGE SCALE GENOMIC DNA]</scope>
    <source>
        <strain evidence="2">DSM 8682</strain>
    </source>
</reference>
<dbReference type="HOGENOM" id="CLU_161336_0_1_9"/>